<accession>A0A3B1CPE3</accession>
<name>A0A3B1CPE3_9ZZZZ</name>
<gene>
    <name evidence="1" type="ORF">MNBD_NITROSPIRAE01-316</name>
</gene>
<sequence length="146" mass="16252">MFLAKIRSLKIFSVLVALIAVYVLMPSFSMNAYAGNPSAAEIEQYVRARIDMGENIGEFFKNRERPQFGPEGGPSMDALQKMTNEINDFIGGILSKHGLTIEKYQTRSPDVFADEAGLKAFLDAHPDLKKRYEVLPKSPMGGQRGH</sequence>
<evidence type="ECO:0008006" key="2">
    <source>
        <dbReference type="Google" id="ProtNLM"/>
    </source>
</evidence>
<organism evidence="1">
    <name type="scientific">hydrothermal vent metagenome</name>
    <dbReference type="NCBI Taxonomy" id="652676"/>
    <lineage>
        <taxon>unclassified sequences</taxon>
        <taxon>metagenomes</taxon>
        <taxon>ecological metagenomes</taxon>
    </lineage>
</organism>
<protein>
    <recommendedName>
        <fullName evidence="2">DUF4168 domain-containing protein</fullName>
    </recommendedName>
</protein>
<dbReference type="AlphaFoldDB" id="A0A3B1CPE3"/>
<reference evidence="1" key="1">
    <citation type="submission" date="2018-06" db="EMBL/GenBank/DDBJ databases">
        <authorList>
            <person name="Zhirakovskaya E."/>
        </authorList>
    </citation>
    <scope>NUCLEOTIDE SEQUENCE</scope>
</reference>
<evidence type="ECO:0000313" key="1">
    <source>
        <dbReference type="EMBL" id="VAX32416.1"/>
    </source>
</evidence>
<dbReference type="EMBL" id="UOGF01000088">
    <property type="protein sequence ID" value="VAX32416.1"/>
    <property type="molecule type" value="Genomic_DNA"/>
</dbReference>
<proteinExistence type="predicted"/>